<dbReference type="RefSeq" id="WP_188939717.1">
    <property type="nucleotide sequence ID" value="NZ_BMNA01000001.1"/>
</dbReference>
<dbReference type="GO" id="GO:0032259">
    <property type="term" value="P:methylation"/>
    <property type="evidence" value="ECO:0007669"/>
    <property type="project" value="UniProtKB-KW"/>
</dbReference>
<dbReference type="Proteomes" id="UP000655208">
    <property type="component" value="Unassembled WGS sequence"/>
</dbReference>
<reference evidence="2" key="2">
    <citation type="submission" date="2020-09" db="EMBL/GenBank/DDBJ databases">
        <authorList>
            <person name="Sun Q."/>
            <person name="Zhou Y."/>
        </authorList>
    </citation>
    <scope>NUCLEOTIDE SEQUENCE</scope>
    <source>
        <strain evidence="2">CGMCC 4.7308</strain>
    </source>
</reference>
<dbReference type="Pfam" id="PF08241">
    <property type="entry name" value="Methyltransf_11"/>
    <property type="match status" value="1"/>
</dbReference>
<feature type="domain" description="Methyltransferase type 11" evidence="1">
    <location>
        <begin position="40"/>
        <end position="132"/>
    </location>
</feature>
<evidence type="ECO:0000259" key="1">
    <source>
        <dbReference type="Pfam" id="PF08241"/>
    </source>
</evidence>
<dbReference type="InterPro" id="IPR029063">
    <property type="entry name" value="SAM-dependent_MTases_sf"/>
</dbReference>
<gene>
    <name evidence="2" type="ORF">GCM10011594_02920</name>
</gene>
<dbReference type="CDD" id="cd02440">
    <property type="entry name" value="AdoMet_MTases"/>
    <property type="match status" value="1"/>
</dbReference>
<name>A0A917SMA0_9ACTN</name>
<proteinExistence type="predicted"/>
<sequence>MSFDVGADAYARFMGRYADPLAVRFADFAGVTDGAGGRVLDVGCGTGVLTAELARRVGEGRVAGIDPSASFVDAARGRLPGVDIRRGVGEDLPWPDATFDAALAQLVVHFLSDPAAGLAEMARVTRPGGTVAACVWDYAGGRAPLDTFWSAVRDMDPGARDESGLAGARAGHLAELLRRAGLDGVEQGELTVDVRYRSFDEWWEPYTLGVGPAGDHVRTLDAAGREELRRRCAQRLPSGPFTVDAVAWAARGTVRGATAD</sequence>
<organism evidence="2 3">
    <name type="scientific">Nakamurella endophytica</name>
    <dbReference type="NCBI Taxonomy" id="1748367"/>
    <lineage>
        <taxon>Bacteria</taxon>
        <taxon>Bacillati</taxon>
        <taxon>Actinomycetota</taxon>
        <taxon>Actinomycetes</taxon>
        <taxon>Nakamurellales</taxon>
        <taxon>Nakamurellaceae</taxon>
        <taxon>Nakamurella</taxon>
    </lineage>
</organism>
<dbReference type="InterPro" id="IPR013216">
    <property type="entry name" value="Methyltransf_11"/>
</dbReference>
<evidence type="ECO:0000313" key="3">
    <source>
        <dbReference type="Proteomes" id="UP000655208"/>
    </source>
</evidence>
<dbReference type="InterPro" id="IPR050508">
    <property type="entry name" value="Methyltransf_Superfamily"/>
</dbReference>
<keyword evidence="2" id="KW-0808">Transferase</keyword>
<keyword evidence="2" id="KW-0489">Methyltransferase</keyword>
<dbReference type="SUPFAM" id="SSF53335">
    <property type="entry name" value="S-adenosyl-L-methionine-dependent methyltransferases"/>
    <property type="match status" value="1"/>
</dbReference>
<reference evidence="2" key="1">
    <citation type="journal article" date="2014" name="Int. J. Syst. Evol. Microbiol.">
        <title>Complete genome sequence of Corynebacterium casei LMG S-19264T (=DSM 44701T), isolated from a smear-ripened cheese.</title>
        <authorList>
            <consortium name="US DOE Joint Genome Institute (JGI-PGF)"/>
            <person name="Walter F."/>
            <person name="Albersmeier A."/>
            <person name="Kalinowski J."/>
            <person name="Ruckert C."/>
        </authorList>
    </citation>
    <scope>NUCLEOTIDE SEQUENCE</scope>
    <source>
        <strain evidence="2">CGMCC 4.7308</strain>
    </source>
</reference>
<dbReference type="Gene3D" id="3.40.50.150">
    <property type="entry name" value="Vaccinia Virus protein VP39"/>
    <property type="match status" value="1"/>
</dbReference>
<dbReference type="PANTHER" id="PTHR42912:SF80">
    <property type="entry name" value="METHYLTRANSFERASE DOMAIN-CONTAINING PROTEIN"/>
    <property type="match status" value="1"/>
</dbReference>
<protein>
    <submittedName>
        <fullName evidence="2">SAM-dependent methyltransferase</fullName>
    </submittedName>
</protein>
<dbReference type="AlphaFoldDB" id="A0A917SMA0"/>
<keyword evidence="3" id="KW-1185">Reference proteome</keyword>
<comment type="caution">
    <text evidence="2">The sequence shown here is derived from an EMBL/GenBank/DDBJ whole genome shotgun (WGS) entry which is preliminary data.</text>
</comment>
<dbReference type="PANTHER" id="PTHR42912">
    <property type="entry name" value="METHYLTRANSFERASE"/>
    <property type="match status" value="1"/>
</dbReference>
<dbReference type="EMBL" id="BMNA01000001">
    <property type="protein sequence ID" value="GGL86711.1"/>
    <property type="molecule type" value="Genomic_DNA"/>
</dbReference>
<evidence type="ECO:0000313" key="2">
    <source>
        <dbReference type="EMBL" id="GGL86711.1"/>
    </source>
</evidence>
<accession>A0A917SMA0</accession>
<dbReference type="GO" id="GO:0008757">
    <property type="term" value="F:S-adenosylmethionine-dependent methyltransferase activity"/>
    <property type="evidence" value="ECO:0007669"/>
    <property type="project" value="InterPro"/>
</dbReference>